<accession>A0A383DE35</accession>
<evidence type="ECO:0000313" key="2">
    <source>
        <dbReference type="EMBL" id="SVE42515.1"/>
    </source>
</evidence>
<sequence length="130" mass="15032">GLDTEFPDLSTLITKTTYEKKTGHKIQAEIWNGCGIPKLALMYTHYLRSEGIDVEAYKNADNSNYIETKILHHRGEIERALELANIMMIDKNNIFEDKDESLFFDLTLILGKDYKNLPSYPNALKYQPPY</sequence>
<dbReference type="InterPro" id="IPR027381">
    <property type="entry name" value="LytR/CpsA/Psr_C"/>
</dbReference>
<evidence type="ECO:0000259" key="1">
    <source>
        <dbReference type="Pfam" id="PF13399"/>
    </source>
</evidence>
<dbReference type="Pfam" id="PF13399">
    <property type="entry name" value="LytR_C"/>
    <property type="match status" value="1"/>
</dbReference>
<feature type="non-terminal residue" evidence="2">
    <location>
        <position position="1"/>
    </location>
</feature>
<feature type="domain" description="LytR/CpsA/Psr regulator C-terminal" evidence="1">
    <location>
        <begin position="27"/>
        <end position="114"/>
    </location>
</feature>
<gene>
    <name evidence="2" type="ORF">METZ01_LOCUS495369</name>
</gene>
<dbReference type="EMBL" id="UINC01216395">
    <property type="protein sequence ID" value="SVE42515.1"/>
    <property type="molecule type" value="Genomic_DNA"/>
</dbReference>
<reference evidence="2" key="1">
    <citation type="submission" date="2018-05" db="EMBL/GenBank/DDBJ databases">
        <authorList>
            <person name="Lanie J.A."/>
            <person name="Ng W.-L."/>
            <person name="Kazmierczak K.M."/>
            <person name="Andrzejewski T.M."/>
            <person name="Davidsen T.M."/>
            <person name="Wayne K.J."/>
            <person name="Tettelin H."/>
            <person name="Glass J.I."/>
            <person name="Rusch D."/>
            <person name="Podicherti R."/>
            <person name="Tsui H.-C.T."/>
            <person name="Winkler M.E."/>
        </authorList>
    </citation>
    <scope>NUCLEOTIDE SEQUENCE</scope>
</reference>
<dbReference type="AlphaFoldDB" id="A0A383DE35"/>
<organism evidence="2">
    <name type="scientific">marine metagenome</name>
    <dbReference type="NCBI Taxonomy" id="408172"/>
    <lineage>
        <taxon>unclassified sequences</taxon>
        <taxon>metagenomes</taxon>
        <taxon>ecological metagenomes</taxon>
    </lineage>
</organism>
<dbReference type="Gene3D" id="3.30.70.2390">
    <property type="match status" value="1"/>
</dbReference>
<protein>
    <recommendedName>
        <fullName evidence="1">LytR/CpsA/Psr regulator C-terminal domain-containing protein</fullName>
    </recommendedName>
</protein>
<name>A0A383DE35_9ZZZZ</name>
<proteinExistence type="predicted"/>